<keyword evidence="2" id="KW-0732">Signal</keyword>
<sequence>MVPTALVVIQMLSFWTLSPATEASQLQSCSPSCSFRSFIHEASPAEASVFQQRLHSFSPAASLQQQLYSFRIFSPVAPPAAAGASISRSFIHEAPPAEASVLQQKLHSFRSSSPAAPPVAEASEASSMKPLLQKLQSCSSSSFSPASGASQLQELQSRGWKRKITAK</sequence>
<gene>
    <name evidence="3" type="ORF">FQA47_011069</name>
</gene>
<feature type="compositionally biased region" description="Low complexity" evidence="1">
    <location>
        <begin position="138"/>
        <end position="150"/>
    </location>
</feature>
<proteinExistence type="predicted"/>
<reference evidence="3" key="1">
    <citation type="journal article" name="BMC Genomics">
        <title>Long-read sequencing and de novo genome assembly of marine medaka (Oryzias melastigma).</title>
        <authorList>
            <person name="Liang P."/>
            <person name="Saqib H.S.A."/>
            <person name="Ni X."/>
            <person name="Shen Y."/>
        </authorList>
    </citation>
    <scope>NUCLEOTIDE SEQUENCE</scope>
    <source>
        <strain evidence="3">Bigg-433</strain>
    </source>
</reference>
<feature type="signal peptide" evidence="2">
    <location>
        <begin position="1"/>
        <end position="23"/>
    </location>
</feature>
<dbReference type="EMBL" id="WKFB01001164">
    <property type="protein sequence ID" value="KAF6715109.1"/>
    <property type="molecule type" value="Genomic_DNA"/>
</dbReference>
<dbReference type="Proteomes" id="UP000646548">
    <property type="component" value="Unassembled WGS sequence"/>
</dbReference>
<evidence type="ECO:0000313" key="4">
    <source>
        <dbReference type="Proteomes" id="UP000646548"/>
    </source>
</evidence>
<accession>A0A834EZ73</accession>
<protein>
    <submittedName>
        <fullName evidence="3">Uncharacterized protein</fullName>
    </submittedName>
</protein>
<evidence type="ECO:0000313" key="3">
    <source>
        <dbReference type="EMBL" id="KAF6715109.1"/>
    </source>
</evidence>
<dbReference type="AlphaFoldDB" id="A0A834EZ73"/>
<evidence type="ECO:0000256" key="1">
    <source>
        <dbReference type="SAM" id="MobiDB-lite"/>
    </source>
</evidence>
<comment type="caution">
    <text evidence="3">The sequence shown here is derived from an EMBL/GenBank/DDBJ whole genome shotgun (WGS) entry which is preliminary data.</text>
</comment>
<feature type="chain" id="PRO_5032565541" evidence="2">
    <location>
        <begin position="24"/>
        <end position="167"/>
    </location>
</feature>
<organism evidence="3 4">
    <name type="scientific">Oryzias melastigma</name>
    <name type="common">Marine medaka</name>
    <dbReference type="NCBI Taxonomy" id="30732"/>
    <lineage>
        <taxon>Eukaryota</taxon>
        <taxon>Metazoa</taxon>
        <taxon>Chordata</taxon>
        <taxon>Craniata</taxon>
        <taxon>Vertebrata</taxon>
        <taxon>Euteleostomi</taxon>
        <taxon>Actinopterygii</taxon>
        <taxon>Neopterygii</taxon>
        <taxon>Teleostei</taxon>
        <taxon>Neoteleostei</taxon>
        <taxon>Acanthomorphata</taxon>
        <taxon>Ovalentaria</taxon>
        <taxon>Atherinomorphae</taxon>
        <taxon>Beloniformes</taxon>
        <taxon>Adrianichthyidae</taxon>
        <taxon>Oryziinae</taxon>
        <taxon>Oryzias</taxon>
    </lineage>
</organism>
<feature type="region of interest" description="Disordered" evidence="1">
    <location>
        <begin position="138"/>
        <end position="167"/>
    </location>
</feature>
<name>A0A834EZ73_ORYME</name>
<evidence type="ECO:0000256" key="2">
    <source>
        <dbReference type="SAM" id="SignalP"/>
    </source>
</evidence>